<name>A0AAE0Y8R9_9GAST</name>
<organism evidence="1 2">
    <name type="scientific">Elysia crispata</name>
    <name type="common">lettuce slug</name>
    <dbReference type="NCBI Taxonomy" id="231223"/>
    <lineage>
        <taxon>Eukaryota</taxon>
        <taxon>Metazoa</taxon>
        <taxon>Spiralia</taxon>
        <taxon>Lophotrochozoa</taxon>
        <taxon>Mollusca</taxon>
        <taxon>Gastropoda</taxon>
        <taxon>Heterobranchia</taxon>
        <taxon>Euthyneura</taxon>
        <taxon>Panpulmonata</taxon>
        <taxon>Sacoglossa</taxon>
        <taxon>Placobranchoidea</taxon>
        <taxon>Plakobranchidae</taxon>
        <taxon>Elysia</taxon>
    </lineage>
</organism>
<evidence type="ECO:0000313" key="2">
    <source>
        <dbReference type="Proteomes" id="UP001283361"/>
    </source>
</evidence>
<comment type="caution">
    <text evidence="1">The sequence shown here is derived from an EMBL/GenBank/DDBJ whole genome shotgun (WGS) entry which is preliminary data.</text>
</comment>
<accession>A0AAE0Y8R9</accession>
<proteinExistence type="predicted"/>
<dbReference type="EMBL" id="JAWDGP010006811">
    <property type="protein sequence ID" value="KAK3735250.1"/>
    <property type="molecule type" value="Genomic_DNA"/>
</dbReference>
<gene>
    <name evidence="1" type="ORF">RRG08_052532</name>
</gene>
<dbReference type="AlphaFoldDB" id="A0AAE0Y8R9"/>
<keyword evidence="2" id="KW-1185">Reference proteome</keyword>
<sequence>MEAPVGRNKPVSFQRKPFQRVTPLHVNLLMKEQISLRSILCVVVQSLESSTSVDVTSLRLSMGLLQTLTSLHQSDSTCTLFPPLCNDLSILPESESSSYQLSFSNDAIASIVEESGVSQNVRLKHHQRWMKEEKRPLIQYLMIVKSNRSIKLCQSSVMSSLHYLVIGKQFSMKSMSAEMK</sequence>
<evidence type="ECO:0000313" key="1">
    <source>
        <dbReference type="EMBL" id="KAK3735250.1"/>
    </source>
</evidence>
<protein>
    <submittedName>
        <fullName evidence="1">Uncharacterized protein</fullName>
    </submittedName>
</protein>
<dbReference type="Proteomes" id="UP001283361">
    <property type="component" value="Unassembled WGS sequence"/>
</dbReference>
<reference evidence="1" key="1">
    <citation type="journal article" date="2023" name="G3 (Bethesda)">
        <title>A reference genome for the long-term kleptoplast-retaining sea slug Elysia crispata morphotype clarki.</title>
        <authorList>
            <person name="Eastman K.E."/>
            <person name="Pendleton A.L."/>
            <person name="Shaikh M.A."/>
            <person name="Suttiyut T."/>
            <person name="Ogas R."/>
            <person name="Tomko P."/>
            <person name="Gavelis G."/>
            <person name="Widhalm J.R."/>
            <person name="Wisecaver J.H."/>
        </authorList>
    </citation>
    <scope>NUCLEOTIDE SEQUENCE</scope>
    <source>
        <strain evidence="1">ECLA1</strain>
    </source>
</reference>